<evidence type="ECO:0000256" key="9">
    <source>
        <dbReference type="ARBA" id="ARBA00022806"/>
    </source>
</evidence>
<sequence length="218" mass="25832">MAYDNDDILQISGIQHFIFCRRQWALAYLENSWVENYLTLTGDELHKKVDNPFIKESRNAKFIERAMRINSRRLGLSGICDVVEFIENPDGVRIFGKSGEYLPIPVEYKRGKQKSDHSDELQLLAEAVCLEEMLYCHLDYGYLYYGQTKHRERVEFSKELRDELNKAVAEMHRYWEKKYTPRVKTSKKCRSFSLKDICLPELLKTEKVSDYIKRRLEG</sequence>
<dbReference type="InterPro" id="IPR011604">
    <property type="entry name" value="PDDEXK-like_dom_sf"/>
</dbReference>
<evidence type="ECO:0000256" key="16">
    <source>
        <dbReference type="RuleBase" id="RU365022"/>
    </source>
</evidence>
<dbReference type="NCBIfam" id="TIGR00372">
    <property type="entry name" value="cas4"/>
    <property type="match status" value="1"/>
</dbReference>
<dbReference type="GO" id="GO:0051607">
    <property type="term" value="P:defense response to virus"/>
    <property type="evidence" value="ECO:0007669"/>
    <property type="project" value="UniProtKB-KW"/>
</dbReference>
<evidence type="ECO:0000256" key="7">
    <source>
        <dbReference type="ARBA" id="ARBA00022741"/>
    </source>
</evidence>
<evidence type="ECO:0000256" key="14">
    <source>
        <dbReference type="ARBA" id="ARBA00023118"/>
    </source>
</evidence>
<comment type="function">
    <text evidence="16">CRISPR (clustered regularly interspaced short palindromic repeat) is an adaptive immune system that provides protection against mobile genetic elements (viruses, transposable elements and conjugative plasmids). CRISPR clusters contain sequences complementary to antecedent mobile elements and target invading nucleic acids. CRISPR clusters are transcribed and processed into CRISPR RNA (crRNA).</text>
</comment>
<accession>A0A806TEI1</accession>
<evidence type="ECO:0000256" key="4">
    <source>
        <dbReference type="ARBA" id="ARBA00020049"/>
    </source>
</evidence>
<dbReference type="GO" id="GO:0046872">
    <property type="term" value="F:metal ion binding"/>
    <property type="evidence" value="ECO:0007669"/>
    <property type="project" value="UniProtKB-KW"/>
</dbReference>
<dbReference type="InterPro" id="IPR013343">
    <property type="entry name" value="CRISPR-assoc_prot_Cas4"/>
</dbReference>
<dbReference type="InterPro" id="IPR051827">
    <property type="entry name" value="Cas4_exonuclease"/>
</dbReference>
<keyword evidence="7" id="KW-0547">Nucleotide-binding</keyword>
<keyword evidence="10 16" id="KW-0269">Exonuclease</keyword>
<keyword evidence="5 16" id="KW-0540">Nuclease</keyword>
<comment type="cofactor">
    <cofactor evidence="16">
        <name>Mg(2+)</name>
        <dbReference type="ChEBI" id="CHEBI:18420"/>
    </cofactor>
    <cofactor evidence="16">
        <name>Mn(2+)</name>
        <dbReference type="ChEBI" id="CHEBI:29035"/>
    </cofactor>
    <text evidence="16">Mg(2+) or Mn(2+) required for ssDNA cleavage activity.</text>
</comment>
<gene>
    <name evidence="18" type="ORF">N573_007505</name>
</gene>
<evidence type="ECO:0000259" key="17">
    <source>
        <dbReference type="Pfam" id="PF01930"/>
    </source>
</evidence>
<evidence type="ECO:0000256" key="13">
    <source>
        <dbReference type="ARBA" id="ARBA00023014"/>
    </source>
</evidence>
<keyword evidence="15 16" id="KW-0464">Manganese</keyword>
<evidence type="ECO:0000313" key="19">
    <source>
        <dbReference type="Proteomes" id="UP000016629"/>
    </source>
</evidence>
<evidence type="ECO:0000313" key="18">
    <source>
        <dbReference type="EMBL" id="AKM51534.1"/>
    </source>
</evidence>
<dbReference type="RefSeq" id="WP_021350247.1">
    <property type="nucleotide sequence ID" value="NZ_CP011536.1"/>
</dbReference>
<keyword evidence="11" id="KW-0067">ATP-binding</keyword>
<evidence type="ECO:0000256" key="11">
    <source>
        <dbReference type="ARBA" id="ARBA00022840"/>
    </source>
</evidence>
<keyword evidence="14 16" id="KW-0051">Antiviral defense</keyword>
<dbReference type="GO" id="GO:0051536">
    <property type="term" value="F:iron-sulfur cluster binding"/>
    <property type="evidence" value="ECO:0007669"/>
    <property type="project" value="UniProtKB-KW"/>
</dbReference>
<dbReference type="Proteomes" id="UP000016629">
    <property type="component" value="Chromosome"/>
</dbReference>
<protein>
    <recommendedName>
        <fullName evidence="4 16">CRISPR-associated exonuclease Cas4</fullName>
        <ecNumber evidence="3 16">3.1.12.1</ecNumber>
    </recommendedName>
</protein>
<dbReference type="PANTHER" id="PTHR36531">
    <property type="entry name" value="CRISPR-ASSOCIATED EXONUCLEASE CAS4"/>
    <property type="match status" value="1"/>
</dbReference>
<organism evidence="18 19">
    <name type="scientific">Limosilactobacillus fermentum 3872</name>
    <dbReference type="NCBI Taxonomy" id="1381124"/>
    <lineage>
        <taxon>Bacteria</taxon>
        <taxon>Bacillati</taxon>
        <taxon>Bacillota</taxon>
        <taxon>Bacilli</taxon>
        <taxon>Lactobacillales</taxon>
        <taxon>Lactobacillaceae</taxon>
        <taxon>Limosilactobacillus</taxon>
    </lineage>
</organism>
<evidence type="ECO:0000256" key="15">
    <source>
        <dbReference type="ARBA" id="ARBA00023211"/>
    </source>
</evidence>
<keyword evidence="13 16" id="KW-0411">Iron-sulfur</keyword>
<proteinExistence type="inferred from homology"/>
<name>A0A806TEI1_LIMFE</name>
<evidence type="ECO:0000256" key="2">
    <source>
        <dbReference type="ARBA" id="ARBA00009189"/>
    </source>
</evidence>
<evidence type="ECO:0000256" key="5">
    <source>
        <dbReference type="ARBA" id="ARBA00022722"/>
    </source>
</evidence>
<reference evidence="18 19" key="2">
    <citation type="journal article" name="FEMS Microbiol. Lett.">
        <title>Lactobacillus fermentum 3872 genome sequencing reveals plasmid and chromosomal genes potentially involved in a probiotic activity.</title>
        <authorList>
            <person name="Lehri B."/>
            <person name="Seddon A.M."/>
            <person name="Karlyshev A.V."/>
        </authorList>
    </citation>
    <scope>NUCLEOTIDE SEQUENCE [LARGE SCALE GENOMIC DNA]</scope>
    <source>
        <strain evidence="18 19">3872</strain>
    </source>
</reference>
<comment type="cofactor">
    <cofactor evidence="1">
        <name>[4Fe-4S] cluster</name>
        <dbReference type="ChEBI" id="CHEBI:49883"/>
    </cofactor>
</comment>
<evidence type="ECO:0000256" key="8">
    <source>
        <dbReference type="ARBA" id="ARBA00022801"/>
    </source>
</evidence>
<evidence type="ECO:0000256" key="3">
    <source>
        <dbReference type="ARBA" id="ARBA00012768"/>
    </source>
</evidence>
<dbReference type="InterPro" id="IPR022765">
    <property type="entry name" value="Dna2/Cas4_DUF83"/>
</dbReference>
<keyword evidence="6 16" id="KW-0479">Metal-binding</keyword>
<comment type="similarity">
    <text evidence="2 16">Belongs to the CRISPR-associated exonuclease Cas4 family.</text>
</comment>
<dbReference type="GO" id="GO:0005524">
    <property type="term" value="F:ATP binding"/>
    <property type="evidence" value="ECO:0007669"/>
    <property type="project" value="UniProtKB-KW"/>
</dbReference>
<dbReference type="PANTHER" id="PTHR36531:SF6">
    <property type="entry name" value="DNA REPLICATION ATP-DEPENDENT HELICASE_NUCLEASE DNA2"/>
    <property type="match status" value="1"/>
</dbReference>
<evidence type="ECO:0000256" key="6">
    <source>
        <dbReference type="ARBA" id="ARBA00022723"/>
    </source>
</evidence>
<dbReference type="Gene3D" id="3.90.320.10">
    <property type="match status" value="1"/>
</dbReference>
<keyword evidence="8 16" id="KW-0378">Hydrolase</keyword>
<dbReference type="GO" id="GO:0004527">
    <property type="term" value="F:exonuclease activity"/>
    <property type="evidence" value="ECO:0007669"/>
    <property type="project" value="UniProtKB-KW"/>
</dbReference>
<comment type="cofactor">
    <cofactor evidence="16">
        <name>iron-sulfur cluster</name>
        <dbReference type="ChEBI" id="CHEBI:30408"/>
    </cofactor>
</comment>
<dbReference type="AlphaFoldDB" id="A0A806TEI1"/>
<keyword evidence="12 16" id="KW-0408">Iron</keyword>
<evidence type="ECO:0000256" key="12">
    <source>
        <dbReference type="ARBA" id="ARBA00023004"/>
    </source>
</evidence>
<dbReference type="EC" id="3.1.12.1" evidence="3 16"/>
<dbReference type="GO" id="GO:0004386">
    <property type="term" value="F:helicase activity"/>
    <property type="evidence" value="ECO:0007669"/>
    <property type="project" value="UniProtKB-KW"/>
</dbReference>
<feature type="domain" description="DUF83" evidence="17">
    <location>
        <begin position="11"/>
        <end position="199"/>
    </location>
</feature>
<evidence type="ECO:0000256" key="10">
    <source>
        <dbReference type="ARBA" id="ARBA00022839"/>
    </source>
</evidence>
<dbReference type="Pfam" id="PF01930">
    <property type="entry name" value="Cas_Cas4"/>
    <property type="match status" value="1"/>
</dbReference>
<evidence type="ECO:0000256" key="1">
    <source>
        <dbReference type="ARBA" id="ARBA00001966"/>
    </source>
</evidence>
<dbReference type="EMBL" id="CP011536">
    <property type="protein sequence ID" value="AKM51534.1"/>
    <property type="molecule type" value="Genomic_DNA"/>
</dbReference>
<keyword evidence="9" id="KW-0347">Helicase</keyword>
<reference evidence="18 19" key="1">
    <citation type="journal article" date="2013" name="Genome Announc.">
        <title>Draft Genome Sequence of Lactobacillus fermentum Strain 3872.</title>
        <authorList>
            <person name="Karlyshev A.V."/>
            <person name="Raju K."/>
            <person name="Abramov V.M."/>
        </authorList>
    </citation>
    <scope>NUCLEOTIDE SEQUENCE [LARGE SCALE GENOMIC DNA]</scope>
    <source>
        <strain evidence="18 19">3872</strain>
    </source>
</reference>